<dbReference type="GO" id="GO:0004185">
    <property type="term" value="F:serine-type carboxypeptidase activity"/>
    <property type="evidence" value="ECO:0007669"/>
    <property type="project" value="InterPro"/>
</dbReference>
<proteinExistence type="inferred from homology"/>
<accession>A0A6M1T8Q4</accession>
<organism evidence="3 4">
    <name type="scientific">Fodinibius halophilus</name>
    <dbReference type="NCBI Taxonomy" id="1736908"/>
    <lineage>
        <taxon>Bacteria</taxon>
        <taxon>Pseudomonadati</taxon>
        <taxon>Balneolota</taxon>
        <taxon>Balneolia</taxon>
        <taxon>Balneolales</taxon>
        <taxon>Balneolaceae</taxon>
        <taxon>Fodinibius</taxon>
    </lineage>
</organism>
<evidence type="ECO:0000313" key="3">
    <source>
        <dbReference type="EMBL" id="NGP89805.1"/>
    </source>
</evidence>
<keyword evidence="4" id="KW-1185">Reference proteome</keyword>
<evidence type="ECO:0000256" key="2">
    <source>
        <dbReference type="ARBA" id="ARBA00022801"/>
    </source>
</evidence>
<reference evidence="3 4" key="1">
    <citation type="submission" date="2020-02" db="EMBL/GenBank/DDBJ databases">
        <title>Aliifodinibius halophilus 2W32, complete genome.</title>
        <authorList>
            <person name="Li Y."/>
            <person name="Wu S."/>
        </authorList>
    </citation>
    <scope>NUCLEOTIDE SEQUENCE [LARGE SCALE GENOMIC DNA]</scope>
    <source>
        <strain evidence="3 4">2W32</strain>
    </source>
</reference>
<evidence type="ECO:0008006" key="5">
    <source>
        <dbReference type="Google" id="ProtNLM"/>
    </source>
</evidence>
<dbReference type="Proteomes" id="UP000479132">
    <property type="component" value="Unassembled WGS sequence"/>
</dbReference>
<evidence type="ECO:0000313" key="4">
    <source>
        <dbReference type="Proteomes" id="UP000479132"/>
    </source>
</evidence>
<dbReference type="Gene3D" id="3.40.710.10">
    <property type="entry name" value="DD-peptidase/beta-lactamase superfamily"/>
    <property type="match status" value="2"/>
</dbReference>
<dbReference type="InterPro" id="IPR000667">
    <property type="entry name" value="Peptidase_S13"/>
</dbReference>
<name>A0A6M1T8Q4_9BACT</name>
<comment type="similarity">
    <text evidence="1">Belongs to the peptidase S13 family.</text>
</comment>
<dbReference type="PANTHER" id="PTHR30023">
    <property type="entry name" value="D-ALANYL-D-ALANINE CARBOXYPEPTIDASE"/>
    <property type="match status" value="1"/>
</dbReference>
<dbReference type="PRINTS" id="PR00922">
    <property type="entry name" value="DADACBPTASE3"/>
</dbReference>
<comment type="caution">
    <text evidence="3">The sequence shown here is derived from an EMBL/GenBank/DDBJ whole genome shotgun (WGS) entry which is preliminary data.</text>
</comment>
<dbReference type="GO" id="GO:0006508">
    <property type="term" value="P:proteolysis"/>
    <property type="evidence" value="ECO:0007669"/>
    <property type="project" value="InterPro"/>
</dbReference>
<sequence>MKLFRISCFIFGLGMFMLGGCQTTETIVETTTKKSKSPFAVMFDTSKVFSSNLTGFALYDPQEDTLIYGHNEGRYFTPASNTKLFTFYAGLKLLPDSIRALEYVVRGDSLIFWGTGDPSFLHPEFGNGSVYQFLKNREEQLYYSDSNFKSKRFGPGWAWDDSNYYYQTEKSPLPMYGNTATFTIEEVKRRQVVTTDSGLAVSPPIFRSYINKEVKKIPNDPILFRGFTNNEFEYKPQADTKRYTIDKPYHYTPELITDMLTDTLGKSVTYLRDITKPDSAQVIYSIKSDTAYKRMLLPSDNFIAEQLLLVAAAELGNPLNSDSTIEKMSNEYFDVLPDKPQWVDGSGLSRYNMFTPRSIIHLLWLIDDEFTEDKNLFHLFPAGGESGTIKDWYLPAEGDKPYVFAKTGTLSNNHSLSGYLITESGRKLIFSFMNNHYVTSTSVVKEEMEKILRFIHSRL</sequence>
<dbReference type="EMBL" id="JAALLS010000025">
    <property type="protein sequence ID" value="NGP89805.1"/>
    <property type="molecule type" value="Genomic_DNA"/>
</dbReference>
<keyword evidence="2" id="KW-0378">Hydrolase</keyword>
<dbReference type="InterPro" id="IPR012338">
    <property type="entry name" value="Beta-lactam/transpept-like"/>
</dbReference>
<dbReference type="GO" id="GO:0000270">
    <property type="term" value="P:peptidoglycan metabolic process"/>
    <property type="evidence" value="ECO:0007669"/>
    <property type="project" value="TreeGrafter"/>
</dbReference>
<dbReference type="Pfam" id="PF02113">
    <property type="entry name" value="Peptidase_S13"/>
    <property type="match status" value="1"/>
</dbReference>
<evidence type="ECO:0000256" key="1">
    <source>
        <dbReference type="ARBA" id="ARBA00006096"/>
    </source>
</evidence>
<dbReference type="AlphaFoldDB" id="A0A6M1T8Q4"/>
<dbReference type="RefSeq" id="WP_165270930.1">
    <property type="nucleotide sequence ID" value="NZ_JAALLS010000025.1"/>
</dbReference>
<gene>
    <name evidence="3" type="ORF">G3569_15715</name>
</gene>
<protein>
    <recommendedName>
        <fullName evidence="5">Peptidase S13</fullName>
    </recommendedName>
</protein>
<dbReference type="SUPFAM" id="SSF56601">
    <property type="entry name" value="beta-lactamase/transpeptidase-like"/>
    <property type="match status" value="1"/>
</dbReference>
<dbReference type="PANTHER" id="PTHR30023:SF0">
    <property type="entry name" value="PENICILLIN-SENSITIVE CARBOXYPEPTIDASE A"/>
    <property type="match status" value="1"/>
</dbReference>
<dbReference type="PROSITE" id="PS51257">
    <property type="entry name" value="PROKAR_LIPOPROTEIN"/>
    <property type="match status" value="1"/>
</dbReference>